<feature type="transmembrane region" description="Helical" evidence="1">
    <location>
        <begin position="131"/>
        <end position="151"/>
    </location>
</feature>
<proteinExistence type="predicted"/>
<keyword evidence="1" id="KW-1133">Transmembrane helix</keyword>
<feature type="transmembrane region" description="Helical" evidence="1">
    <location>
        <begin position="45"/>
        <end position="78"/>
    </location>
</feature>
<name>A0ABX1J203_9PSEU</name>
<dbReference type="PANTHER" id="PTHR40761:SF1">
    <property type="entry name" value="CONSERVED INTEGRAL MEMBRANE ALANINE VALINE AND LEUCINE RICH PROTEIN-RELATED"/>
    <property type="match status" value="1"/>
</dbReference>
<dbReference type="PANTHER" id="PTHR40761">
    <property type="entry name" value="CONSERVED INTEGRAL MEMBRANE ALANINE VALINE AND LEUCINE RICH PROTEIN-RELATED"/>
    <property type="match status" value="1"/>
</dbReference>
<feature type="transmembrane region" description="Helical" evidence="1">
    <location>
        <begin position="99"/>
        <end position="119"/>
    </location>
</feature>
<dbReference type="InterPro" id="IPR037185">
    <property type="entry name" value="EmrE-like"/>
</dbReference>
<keyword evidence="4" id="KW-1185">Reference proteome</keyword>
<accession>A0ABX1J203</accession>
<evidence type="ECO:0000313" key="3">
    <source>
        <dbReference type="EMBL" id="NKQ53004.1"/>
    </source>
</evidence>
<feature type="chain" id="PRO_5047386497" evidence="2">
    <location>
        <begin position="16"/>
        <end position="298"/>
    </location>
</feature>
<dbReference type="NCBIfam" id="NF038012">
    <property type="entry name" value="DMT_1"/>
    <property type="match status" value="1"/>
</dbReference>
<sequence>MLTVLLAVLAAAANAAGSVLQRAGARHQPEGSRLSVSMLWHLVAQPVWICGVLAMLGGLVLQAAALAMGPIVVIQTILMSELAFVLVLSSLVFRTRMPAREWVALAGLGAGVALLLYSLAPADGSALGVRAATWLLGCAATLAAVATMVVLGWRREHASRAAFLGIAAGMWFGFTAVLVAGITASFKHGFSGVFMAWQTYAMMVAGPTGFFLLQNALRAGPLVASQPGLTLANPLLALGWGVAVFDEQVRGGVWIIGEIAGAAIVAGCTLQLARSHLLIDESPHRGGELSHPGREQFG</sequence>
<feature type="signal peptide" evidence="2">
    <location>
        <begin position="1"/>
        <end position="15"/>
    </location>
</feature>
<dbReference type="Proteomes" id="UP000715441">
    <property type="component" value="Unassembled WGS sequence"/>
</dbReference>
<dbReference type="SUPFAM" id="SSF103481">
    <property type="entry name" value="Multidrug resistance efflux transporter EmrE"/>
    <property type="match status" value="1"/>
</dbReference>
<evidence type="ECO:0000256" key="2">
    <source>
        <dbReference type="SAM" id="SignalP"/>
    </source>
</evidence>
<gene>
    <name evidence="3" type="ORF">HFP15_08935</name>
</gene>
<feature type="transmembrane region" description="Helical" evidence="1">
    <location>
        <begin position="197"/>
        <end position="217"/>
    </location>
</feature>
<comment type="caution">
    <text evidence="3">The sequence shown here is derived from an EMBL/GenBank/DDBJ whole genome shotgun (WGS) entry which is preliminary data.</text>
</comment>
<reference evidence="3 4" key="1">
    <citation type="submission" date="2020-04" db="EMBL/GenBank/DDBJ databases">
        <title>Novel species.</title>
        <authorList>
            <person name="Teo W.F.A."/>
            <person name="Lipun K."/>
            <person name="Srisuk N."/>
            <person name="Duangmal K."/>
        </authorList>
    </citation>
    <scope>NUCLEOTIDE SEQUENCE [LARGE SCALE GENOMIC DNA]</scope>
    <source>
        <strain evidence="3 4">K13G38</strain>
    </source>
</reference>
<organism evidence="3 4">
    <name type="scientific">Amycolatopsis acididurans</name>
    <dbReference type="NCBI Taxonomy" id="2724524"/>
    <lineage>
        <taxon>Bacteria</taxon>
        <taxon>Bacillati</taxon>
        <taxon>Actinomycetota</taxon>
        <taxon>Actinomycetes</taxon>
        <taxon>Pseudonocardiales</taxon>
        <taxon>Pseudonocardiaceae</taxon>
        <taxon>Amycolatopsis</taxon>
    </lineage>
</organism>
<dbReference type="EMBL" id="JAAXLS010000004">
    <property type="protein sequence ID" value="NKQ53004.1"/>
    <property type="molecule type" value="Genomic_DNA"/>
</dbReference>
<keyword evidence="1" id="KW-0472">Membrane</keyword>
<keyword evidence="1" id="KW-0812">Transmembrane</keyword>
<protein>
    <submittedName>
        <fullName evidence="3">DMT family transporter</fullName>
    </submittedName>
</protein>
<feature type="transmembrane region" description="Helical" evidence="1">
    <location>
        <begin position="163"/>
        <end position="185"/>
    </location>
</feature>
<keyword evidence="2" id="KW-0732">Signal</keyword>
<evidence type="ECO:0000313" key="4">
    <source>
        <dbReference type="Proteomes" id="UP000715441"/>
    </source>
</evidence>
<evidence type="ECO:0000256" key="1">
    <source>
        <dbReference type="SAM" id="Phobius"/>
    </source>
</evidence>